<feature type="region of interest" description="Disordered" evidence="1">
    <location>
        <begin position="2267"/>
        <end position="2287"/>
    </location>
</feature>
<evidence type="ECO:0000259" key="3">
    <source>
        <dbReference type="Pfam" id="PF20416"/>
    </source>
</evidence>
<dbReference type="InterPro" id="IPR052575">
    <property type="entry name" value="SSU_processome_comp_20"/>
</dbReference>
<dbReference type="InterPro" id="IPR046523">
    <property type="entry name" value="UTP20_dom"/>
</dbReference>
<evidence type="ECO:0000313" key="5">
    <source>
        <dbReference type="EMBL" id="CDR47105.1"/>
    </source>
</evidence>
<feature type="domain" description="U3 small nucleolar RNA-associated protein 20 C-terminal" evidence="4">
    <location>
        <begin position="2180"/>
        <end position="2429"/>
    </location>
</feature>
<feature type="compositionally biased region" description="Basic residues" evidence="1">
    <location>
        <begin position="2412"/>
        <end position="2427"/>
    </location>
</feature>
<feature type="compositionally biased region" description="Basic residues" evidence="1">
    <location>
        <begin position="2436"/>
        <end position="2445"/>
    </location>
</feature>
<protein>
    <submittedName>
        <fullName evidence="5">CYFA0S28e00870g1_1</fullName>
    </submittedName>
</protein>
<dbReference type="PhylomeDB" id="A0A061BAZ8"/>
<dbReference type="PANTHER" id="PTHR17695">
    <property type="entry name" value="SMALL SUBUNIT PROCESSOME COMPONENT 20 HOMOLOG"/>
    <property type="match status" value="1"/>
</dbReference>
<proteinExistence type="predicted"/>
<dbReference type="InterPro" id="IPR011989">
    <property type="entry name" value="ARM-like"/>
</dbReference>
<dbReference type="GO" id="GO:0030686">
    <property type="term" value="C:90S preribosome"/>
    <property type="evidence" value="ECO:0007669"/>
    <property type="project" value="TreeGrafter"/>
</dbReference>
<evidence type="ECO:0000256" key="1">
    <source>
        <dbReference type="SAM" id="MobiDB-lite"/>
    </source>
</evidence>
<dbReference type="InterPro" id="IPR057525">
    <property type="entry name" value="UTP20_C"/>
</dbReference>
<dbReference type="Pfam" id="PF23099">
    <property type="entry name" value="UTP20_C"/>
    <property type="match status" value="1"/>
</dbReference>
<evidence type="ECO:0000259" key="4">
    <source>
        <dbReference type="Pfam" id="PF23099"/>
    </source>
</evidence>
<evidence type="ECO:0000259" key="2">
    <source>
        <dbReference type="Pfam" id="PF07539"/>
    </source>
</evidence>
<organism evidence="5">
    <name type="scientific">Cyberlindnera fabianii</name>
    <name type="common">Yeast</name>
    <name type="synonym">Hansenula fabianii</name>
    <dbReference type="NCBI Taxonomy" id="36022"/>
    <lineage>
        <taxon>Eukaryota</taxon>
        <taxon>Fungi</taxon>
        <taxon>Dikarya</taxon>
        <taxon>Ascomycota</taxon>
        <taxon>Saccharomycotina</taxon>
        <taxon>Saccharomycetes</taxon>
        <taxon>Phaffomycetales</taxon>
        <taxon>Phaffomycetaceae</taxon>
        <taxon>Cyberlindnera</taxon>
    </lineage>
</organism>
<dbReference type="OrthoDB" id="360653at2759"/>
<dbReference type="InterPro" id="IPR011430">
    <property type="entry name" value="UTP20_N"/>
</dbReference>
<gene>
    <name evidence="5" type="ORF">CYFA0S_28e00870g</name>
</gene>
<feature type="region of interest" description="Disordered" evidence="1">
    <location>
        <begin position="2398"/>
        <end position="2445"/>
    </location>
</feature>
<dbReference type="VEuPathDB" id="FungiDB:BON22_4656"/>
<accession>A0A061BAZ8</accession>
<dbReference type="EMBL" id="LK052913">
    <property type="protein sequence ID" value="CDR47105.1"/>
    <property type="molecule type" value="Genomic_DNA"/>
</dbReference>
<sequence length="2445" mass="280073">MVKQDNTTKSTKRYTYSSFRDRVDAIKIEPTKRLNTRAYDDAETSHFLATLERWIEFNRSASFTELADKVEPISQSLPQLLHYKQHIFEELAAAISKHDDLSLQPLLELLTQFCHDLGPDFLEFYEPTVKLIMDLALAENTADALEWEFNCLAFIFKYLSKFLSQDLVPTFELLLPLFNSKDHVARFSAESLSFLLRKTAQQNLVNFTTFAFEKVGAESYNKALSILFSEAMKSTQGAIHSKSHIIIRSLLESLESDDVTSILADILINVINYGTPESVKEIYELVISIISSKVKNDNDYLPHYIKLLTVLIFADSGMKVPDWSVIVDCLTYIIDNVDLTKTTTHTKQLTTYLFAIFVRNCDLQKFTTFHSSLFQYALTLGPLFLPFVTIILDLSKERALKYSRPYVQEFVNKQWKENGEVIACFIDDLTHKELITQKDDMTKLRVLVPSLFVESICADLDKIVIDSESLYEVYWRLLVLTHSSSTNTETLLRLLTIIRDFESQDEFRITILAQLVALVSTSSFETKSQVLFENFELLYKSPVYLASVTKFVKAEKFTPENVQDLVSVLSNNLISPSHIIRHETLQLISALTLKHNDAIYNIANQCDIIEQVPLVLNNSRDIQRRLRSFAADFKNLEVTDTLPSQVYFKFLFGLLSVHFSPTWKGVYESLPETYQKNKELIWDLAYGFITGSHELEPAPFYVDMSDEIAEDLVEWSIIDTRLYSVINHAGDLIEKYQSEKKSLLDSAERHNTVEAYPSYICAHALEALKSVPEVGELHSVELVSLVVDEDSAERPMTKKEQLSLMELFVKFKKLKSISRSGEFYSKLLFLLSNKSSELRKVTLDCLLNYKNKSVTKYKDNLINLLDDSMFRDEIQRITSKGEDRVLEAEDEKDVMPLILRVIFGRAQSVTNSGNKKGMKLGALSVLPNLSPEHITQFLDMVSEKVYVSSNEDDNEWVAPEIVGVTNDTLKRCLGYTNLLAELINTLGEKFKHLLSHTLRPLIVSLLTAEEVLQGDHDDVQLVSTARNVRQSGTKDLYMLFNILDDFNWDAYIVTIYEKVLAPRFIHFEDENLQQPSALLKILICWSERKNYVELLMINDLEPSHKVLSLLQNSLTKNEVLSVVLDFCTNIITKASKKSKFQNLHKLVAEKVLSSLESILARVTDYQINNKTINLLLSLVENGHVEIQEKRAKLVTLCTQLLEKPNAQMSKDLKLQVLKILKALIEEFDGEFDDIKHLYEVSSRFLKFFTDRQQREVLIELFVDIGSKFEDYARVGRYLTDLNSYSKRGLAELDYDTRLGAFREINEKTFSELTALEWVPLLNTVLFFLTDVDDLAIRTNASFTIRKFVDSFSTKDEADKAFIRIFKDLILSNLRVGLRSKNSAVKGEFIAILSHIVTSVKYVDDFKDMSVLLFNNDEESNFFMNINHIQVHRRQRTIKRLGQVASQLSGASISHYILPMIENYAYVTDEALRNVANETVLTIEELIRCISYRQYLAIFRRYMAGLKEGSTTLRDSVSLVVTISKALMKNVQSGVDMEGLPKDKSIFDSQLEKDLIGPIAAILNKRDDETIVHRTPLIESLACLILCLSHDRIVVVLPGVLTKICQILRSRSDELRDAVRKHLGRASKTLGSRYIRFIIKELKTALARGFQVHVLGFTVHSIISEMEFAHGELDDSASLIMDVAMENTFGSTGQEKEADGYRTTMKEVKNNKSYDLVELLARVISISQFNDVVNPIKLLLLERITLKIQNKLDEMLRRISQGIYKNEESTKQEMLMLAYELSKESERDFTKEYKEKPQSESEKHFLVQLNAKKQRVVSENSVYVDTFQRFSLELLRSALNKNAEFITGENLVGFLPFIEKALLSENESVVIAALRILMMIMHVEFTVEGDIFKRAARRALNIVKDFPSTESELCQFSYKYLSSVIRERKDLALKDTSLGYLLVRIQPDLSEENRQGMAFNFLRALVTKHVVIPEVYDTMDKIREVMVTSHSKERRDMSRSIYFKFLMEYDQGRGRLEKQFKFLVDNLSYPAESGKQSVMELLHLIIQKAGPELLNAVSSSFFVALSKVLISETSTKSRDMAISLITDIFKHNGTDEFEKFIRGWMNSKNSALLKCSLQLYRIKLKVSGMKSESDLDDDVLVNIKEILSNSRSNSEIEVKWDLLYIALMCLHVVVDKKVEVIDDELKSDIISCLLFPHSWIRLAAGRIVGALVANKKEVLTDTDLQNIGYRLFHQLGAPAIDDELGTQNVKTLTALMMHWESNNVEFDESLRNKDESDDDEEQAPSEARKMADWAISRAGSVVRSERTCFQAKKAGIQFLALAVQILGEDRVDSIAQDLILPLFVLGELDTDDDEKTELQNLALECLKLIENKIGVSNYTSHYSKVGQFVIKRRQERRTKRARLAITAPESAARRKVKKHERTREKRKHEKDDSGFYHTKKKKTHRR</sequence>
<dbReference type="Pfam" id="PF20416">
    <property type="entry name" value="UTP20"/>
    <property type="match status" value="1"/>
</dbReference>
<reference evidence="5" key="1">
    <citation type="journal article" date="2014" name="Genome Announc.">
        <title>Genome sequence of the yeast Cyberlindnera fabianii (Hansenula fabianii).</title>
        <authorList>
            <person name="Freel K.C."/>
            <person name="Sarilar V."/>
            <person name="Neuveglise C."/>
            <person name="Devillers H."/>
            <person name="Friedrich A."/>
            <person name="Schacherer J."/>
        </authorList>
    </citation>
    <scope>NUCLEOTIDE SEQUENCE</scope>
    <source>
        <strain evidence="5">YJS4271</strain>
    </source>
</reference>
<name>A0A061BAZ8_CYBFA</name>
<dbReference type="PANTHER" id="PTHR17695:SF11">
    <property type="entry name" value="SMALL SUBUNIT PROCESSOME COMPONENT 20 HOMOLOG"/>
    <property type="match status" value="1"/>
</dbReference>
<dbReference type="GO" id="GO:0032040">
    <property type="term" value="C:small-subunit processome"/>
    <property type="evidence" value="ECO:0007669"/>
    <property type="project" value="TreeGrafter"/>
</dbReference>
<dbReference type="InterPro" id="IPR016024">
    <property type="entry name" value="ARM-type_fold"/>
</dbReference>
<dbReference type="Gene3D" id="1.25.10.10">
    <property type="entry name" value="Leucine-rich Repeat Variant"/>
    <property type="match status" value="2"/>
</dbReference>
<feature type="domain" description="U3 small nucleolar RNA-associated protein 20 N-terminal" evidence="2">
    <location>
        <begin position="797"/>
        <end position="1381"/>
    </location>
</feature>
<dbReference type="SUPFAM" id="SSF48371">
    <property type="entry name" value="ARM repeat"/>
    <property type="match status" value="3"/>
</dbReference>
<feature type="domain" description="U3 small nucleolar RNA-associated protein 20" evidence="3">
    <location>
        <begin position="1565"/>
        <end position="1780"/>
    </location>
</feature>
<dbReference type="Pfam" id="PF07539">
    <property type="entry name" value="UTP20_N"/>
    <property type="match status" value="1"/>
</dbReference>